<dbReference type="Gene3D" id="3.40.50.720">
    <property type="entry name" value="NAD(P)-binding Rossmann-like Domain"/>
    <property type="match status" value="1"/>
</dbReference>
<dbReference type="AlphaFoldDB" id="A0A2V1E1J6"/>
<keyword evidence="3" id="KW-0560">Oxidoreductase</keyword>
<sequence length="326" mass="34599">MGVTFSQFFPPSPTLTEANIGNQRGKVFLVTGGASGIGFEVCRILYQAGGKIYLAGRSEEKAEAAIKRIKSRSTASSGEILFLFLSLEDLSTIRPAAESFLSRESRLDILFNNAGVSNPPVGSLSAQGHELQMATNCLGPYLLTQLLLPILVQTAKTTASAAVRVVWTSSLAGEIVALGAPKDGIDVAKLSDPSQSQQEKYAITKIGNWYLAHGLASQVGEQGILSVTVHPGNVKSELIRHLPAAVSILASPLLYAAVYGAYTEIWAGLSSELSIKDGGNYIIPWGRIHPSPSPRHIASLASKEDGGTGEAKSFVEWCDAQTVGFR</sequence>
<evidence type="ECO:0000256" key="2">
    <source>
        <dbReference type="ARBA" id="ARBA00022857"/>
    </source>
</evidence>
<protein>
    <submittedName>
        <fullName evidence="4">Putative steroid dehydrogenase</fullName>
    </submittedName>
</protein>
<dbReference type="GO" id="GO:0016491">
    <property type="term" value="F:oxidoreductase activity"/>
    <property type="evidence" value="ECO:0007669"/>
    <property type="project" value="UniProtKB-KW"/>
</dbReference>
<accession>A0A2V1E1J6</accession>
<evidence type="ECO:0000313" key="5">
    <source>
        <dbReference type="Proteomes" id="UP000244855"/>
    </source>
</evidence>
<keyword evidence="2" id="KW-0521">NADP</keyword>
<gene>
    <name evidence="4" type="ORF">DM02DRAFT_670125</name>
</gene>
<dbReference type="PANTHER" id="PTHR24320">
    <property type="entry name" value="RETINOL DEHYDROGENASE"/>
    <property type="match status" value="1"/>
</dbReference>
<reference evidence="4 5" key="1">
    <citation type="journal article" date="2018" name="Sci. Rep.">
        <title>Comparative genomics provides insights into the lifestyle and reveals functional heterogeneity of dark septate endophytic fungi.</title>
        <authorList>
            <person name="Knapp D.G."/>
            <person name="Nemeth J.B."/>
            <person name="Barry K."/>
            <person name="Hainaut M."/>
            <person name="Henrissat B."/>
            <person name="Johnson J."/>
            <person name="Kuo A."/>
            <person name="Lim J.H.P."/>
            <person name="Lipzen A."/>
            <person name="Nolan M."/>
            <person name="Ohm R.A."/>
            <person name="Tamas L."/>
            <person name="Grigoriev I.V."/>
            <person name="Spatafora J.W."/>
            <person name="Nagy L.G."/>
            <person name="Kovacs G.M."/>
        </authorList>
    </citation>
    <scope>NUCLEOTIDE SEQUENCE [LARGE SCALE GENOMIC DNA]</scope>
    <source>
        <strain evidence="4 5">DSE2036</strain>
    </source>
</reference>
<dbReference type="InterPro" id="IPR002347">
    <property type="entry name" value="SDR_fam"/>
</dbReference>
<dbReference type="STRING" id="97972.A0A2V1E1J6"/>
<dbReference type="EMBL" id="KZ805336">
    <property type="protein sequence ID" value="PVI03020.1"/>
    <property type="molecule type" value="Genomic_DNA"/>
</dbReference>
<dbReference type="OrthoDB" id="191139at2759"/>
<dbReference type="PANTHER" id="PTHR24320:SF236">
    <property type="entry name" value="SHORT-CHAIN DEHYDROGENASE-RELATED"/>
    <property type="match status" value="1"/>
</dbReference>
<evidence type="ECO:0000313" key="4">
    <source>
        <dbReference type="EMBL" id="PVI03020.1"/>
    </source>
</evidence>
<dbReference type="InterPro" id="IPR036291">
    <property type="entry name" value="NAD(P)-bd_dom_sf"/>
</dbReference>
<name>A0A2V1E1J6_9PLEO</name>
<proteinExistence type="inferred from homology"/>
<keyword evidence="5" id="KW-1185">Reference proteome</keyword>
<evidence type="ECO:0000256" key="1">
    <source>
        <dbReference type="ARBA" id="ARBA00006484"/>
    </source>
</evidence>
<dbReference type="PRINTS" id="PR00081">
    <property type="entry name" value="GDHRDH"/>
</dbReference>
<comment type="similarity">
    <text evidence="1">Belongs to the short-chain dehydrogenases/reductases (SDR) family.</text>
</comment>
<evidence type="ECO:0000256" key="3">
    <source>
        <dbReference type="ARBA" id="ARBA00023002"/>
    </source>
</evidence>
<dbReference type="Pfam" id="PF00106">
    <property type="entry name" value="adh_short"/>
    <property type="match status" value="1"/>
</dbReference>
<organism evidence="4 5">
    <name type="scientific">Periconia macrospinosa</name>
    <dbReference type="NCBI Taxonomy" id="97972"/>
    <lineage>
        <taxon>Eukaryota</taxon>
        <taxon>Fungi</taxon>
        <taxon>Dikarya</taxon>
        <taxon>Ascomycota</taxon>
        <taxon>Pezizomycotina</taxon>
        <taxon>Dothideomycetes</taxon>
        <taxon>Pleosporomycetidae</taxon>
        <taxon>Pleosporales</taxon>
        <taxon>Massarineae</taxon>
        <taxon>Periconiaceae</taxon>
        <taxon>Periconia</taxon>
    </lineage>
</organism>
<dbReference type="Proteomes" id="UP000244855">
    <property type="component" value="Unassembled WGS sequence"/>
</dbReference>
<dbReference type="SUPFAM" id="SSF51735">
    <property type="entry name" value="NAD(P)-binding Rossmann-fold domains"/>
    <property type="match status" value="1"/>
</dbReference>